<proteinExistence type="predicted"/>
<dbReference type="GeneID" id="66099063"/>
<dbReference type="AlphaFoldDB" id="A0A9P8AX78"/>
<accession>A0A9P8AX78</accession>
<dbReference type="Proteomes" id="UP000812287">
    <property type="component" value="Unassembled WGS sequence"/>
</dbReference>
<evidence type="ECO:0000313" key="1">
    <source>
        <dbReference type="EMBL" id="KAG7450921.1"/>
    </source>
</evidence>
<protein>
    <submittedName>
        <fullName evidence="1">Uncharacterized protein</fullName>
    </submittedName>
</protein>
<keyword evidence="2" id="KW-1185">Reference proteome</keyword>
<dbReference type="OrthoDB" id="10392293at2759"/>
<dbReference type="EMBL" id="MU250526">
    <property type="protein sequence ID" value="KAG7450921.1"/>
    <property type="molecule type" value="Genomic_DNA"/>
</dbReference>
<evidence type="ECO:0000313" key="2">
    <source>
        <dbReference type="Proteomes" id="UP000812287"/>
    </source>
</evidence>
<reference evidence="1" key="1">
    <citation type="submission" date="2020-11" db="EMBL/GenBank/DDBJ databases">
        <title>Adaptations for nitrogen fixation in a non-lichenized fungal sporocarp promotes dispersal by wood-feeding termites.</title>
        <authorList>
            <consortium name="DOE Joint Genome Institute"/>
            <person name="Koch R.A."/>
            <person name="Yoon G."/>
            <person name="Arayal U."/>
            <person name="Lail K."/>
            <person name="Amirebrahimi M."/>
            <person name="Labutti K."/>
            <person name="Lipzen A."/>
            <person name="Riley R."/>
            <person name="Barry K."/>
            <person name="Henrissat B."/>
            <person name="Grigoriev I.V."/>
            <person name="Herr J.R."/>
            <person name="Aime M.C."/>
        </authorList>
    </citation>
    <scope>NUCLEOTIDE SEQUENCE</scope>
    <source>
        <strain evidence="1">MCA 3950</strain>
    </source>
</reference>
<gene>
    <name evidence="1" type="ORF">BT62DRAFT_1001770</name>
</gene>
<sequence>MNASDIDKLHFVNPSLEALRLSLQYRAFKLYYGTADFATVSPGIQTAFREVAEDIAENVTQAMAPDERERLSPAAWDQSIKEHTGRKFSFHYKNGVLDRITSKKGGKVYFAQDRGSGDFIGVAERAMKIGAKRISLDASAVGAARDLQREAISPNTRGERRGSRMTTASVYKRRIQAIVFLALKMSSSSNDTARDDLIRSFTYRALSLCFPTTEGDLGAEQLAIVHTALQELAEKIVNQRDRWMPPESFQGEFPMDPIIIRYAKRRFGSFIFNLEEPSRLPYIVPRNSRGRVRRR</sequence>
<dbReference type="RefSeq" id="XP_043044421.1">
    <property type="nucleotide sequence ID" value="XM_043176776.1"/>
</dbReference>
<comment type="caution">
    <text evidence="1">The sequence shown here is derived from an EMBL/GenBank/DDBJ whole genome shotgun (WGS) entry which is preliminary data.</text>
</comment>
<name>A0A9P8AX78_9AGAR</name>
<organism evidence="1 2">
    <name type="scientific">Guyanagaster necrorhizus</name>
    <dbReference type="NCBI Taxonomy" id="856835"/>
    <lineage>
        <taxon>Eukaryota</taxon>
        <taxon>Fungi</taxon>
        <taxon>Dikarya</taxon>
        <taxon>Basidiomycota</taxon>
        <taxon>Agaricomycotina</taxon>
        <taxon>Agaricomycetes</taxon>
        <taxon>Agaricomycetidae</taxon>
        <taxon>Agaricales</taxon>
        <taxon>Marasmiineae</taxon>
        <taxon>Physalacriaceae</taxon>
        <taxon>Guyanagaster</taxon>
    </lineage>
</organism>